<evidence type="ECO:0000259" key="1">
    <source>
        <dbReference type="PROSITE" id="PS51186"/>
    </source>
</evidence>
<dbReference type="PROSITE" id="PS51186">
    <property type="entry name" value="GNAT"/>
    <property type="match status" value="1"/>
</dbReference>
<dbReference type="InterPro" id="IPR016181">
    <property type="entry name" value="Acyl_CoA_acyltransferase"/>
</dbReference>
<dbReference type="PANTHER" id="PTHR43792">
    <property type="entry name" value="GNAT FAMILY, PUTATIVE (AFU_ORTHOLOGUE AFUA_3G00765)-RELATED-RELATED"/>
    <property type="match status" value="1"/>
</dbReference>
<dbReference type="AlphaFoldDB" id="A0A2S6IS65"/>
<feature type="domain" description="N-acetyltransferase" evidence="1">
    <location>
        <begin position="10"/>
        <end position="173"/>
    </location>
</feature>
<accession>A0A2S6IS65</accession>
<evidence type="ECO:0000313" key="3">
    <source>
        <dbReference type="Proteomes" id="UP000239002"/>
    </source>
</evidence>
<dbReference type="Proteomes" id="UP000239002">
    <property type="component" value="Unassembled WGS sequence"/>
</dbReference>
<evidence type="ECO:0000313" key="2">
    <source>
        <dbReference type="EMBL" id="PPK97089.1"/>
    </source>
</evidence>
<proteinExistence type="predicted"/>
<dbReference type="RefSeq" id="WP_104514603.1">
    <property type="nucleotide sequence ID" value="NZ_MQVW01000027.1"/>
</dbReference>
<sequence>MILKLETERLYLRPFKKEDATFLYELNSDEEVMRYTGDFAFEDIEAAKKFAMDYVSNPQGQFALFKMGRMAVIRKEDNAFLGWSGLKKNEKEGYVDIGYRFMKKYWGKGYATESGLEVLRHAFQDHKIEYLVAHVHELNYGSQIVAQKLGMQLNHRFLWDDREPARFYKITASNYFKTFK</sequence>
<dbReference type="GO" id="GO:0016747">
    <property type="term" value="F:acyltransferase activity, transferring groups other than amino-acyl groups"/>
    <property type="evidence" value="ECO:0007669"/>
    <property type="project" value="InterPro"/>
</dbReference>
<dbReference type="InterPro" id="IPR000182">
    <property type="entry name" value="GNAT_dom"/>
</dbReference>
<name>A0A2S6IS65_9FLAO</name>
<keyword evidence="2" id="KW-0808">Transferase</keyword>
<comment type="caution">
    <text evidence="2">The sequence shown here is derived from an EMBL/GenBank/DDBJ whole genome shotgun (WGS) entry which is preliminary data.</text>
</comment>
<reference evidence="2 3" key="1">
    <citation type="submission" date="2018-02" db="EMBL/GenBank/DDBJ databases">
        <title>Genomic Encyclopedia of Archaeal and Bacterial Type Strains, Phase II (KMG-II): from individual species to whole genera.</title>
        <authorList>
            <person name="Goeker M."/>
        </authorList>
    </citation>
    <scope>NUCLEOTIDE SEQUENCE [LARGE SCALE GENOMIC DNA]</scope>
    <source>
        <strain evidence="2 3">DSM 16809</strain>
    </source>
</reference>
<protein>
    <submittedName>
        <fullName evidence="2">RimJ/RimL family protein N-acetyltransferase</fullName>
    </submittedName>
</protein>
<keyword evidence="3" id="KW-1185">Reference proteome</keyword>
<dbReference type="PANTHER" id="PTHR43792:SF16">
    <property type="entry name" value="N-ACETYLTRANSFERASE DOMAIN-CONTAINING PROTEIN"/>
    <property type="match status" value="1"/>
</dbReference>
<dbReference type="OrthoDB" id="9788916at2"/>
<dbReference type="Gene3D" id="3.40.630.30">
    <property type="match status" value="1"/>
</dbReference>
<dbReference type="EMBL" id="PTJE01000001">
    <property type="protein sequence ID" value="PPK97089.1"/>
    <property type="molecule type" value="Genomic_DNA"/>
</dbReference>
<organism evidence="2 3">
    <name type="scientific">Nonlabens xylanidelens</name>
    <dbReference type="NCBI Taxonomy" id="191564"/>
    <lineage>
        <taxon>Bacteria</taxon>
        <taxon>Pseudomonadati</taxon>
        <taxon>Bacteroidota</taxon>
        <taxon>Flavobacteriia</taxon>
        <taxon>Flavobacteriales</taxon>
        <taxon>Flavobacteriaceae</taxon>
        <taxon>Nonlabens</taxon>
    </lineage>
</organism>
<dbReference type="Pfam" id="PF13302">
    <property type="entry name" value="Acetyltransf_3"/>
    <property type="match status" value="1"/>
</dbReference>
<dbReference type="SUPFAM" id="SSF55729">
    <property type="entry name" value="Acyl-CoA N-acyltransferases (Nat)"/>
    <property type="match status" value="1"/>
</dbReference>
<dbReference type="InterPro" id="IPR051531">
    <property type="entry name" value="N-acetyltransferase"/>
</dbReference>
<gene>
    <name evidence="2" type="ORF">LY01_00916</name>
</gene>